<dbReference type="PANTHER" id="PTHR36449:SF1">
    <property type="entry name" value="ACETYLTRANSFERASE"/>
    <property type="match status" value="1"/>
</dbReference>
<keyword evidence="4 8" id="KW-0808">Transferase</keyword>
<keyword evidence="9" id="KW-1185">Reference proteome</keyword>
<evidence type="ECO:0000259" key="7">
    <source>
        <dbReference type="Pfam" id="PF13508"/>
    </source>
</evidence>
<evidence type="ECO:0000256" key="6">
    <source>
        <dbReference type="ARBA" id="ARBA00049880"/>
    </source>
</evidence>
<dbReference type="GO" id="GO:0016747">
    <property type="term" value="F:acyltransferase activity, transferring groups other than amino-acyl groups"/>
    <property type="evidence" value="ECO:0007669"/>
    <property type="project" value="InterPro"/>
</dbReference>
<dbReference type="PATRIC" id="fig|1453496.5.peg.2271"/>
<keyword evidence="5" id="KW-0012">Acyltransferase</keyword>
<dbReference type="PANTHER" id="PTHR36449">
    <property type="entry name" value="ACETYLTRANSFERASE-RELATED"/>
    <property type="match status" value="1"/>
</dbReference>
<accession>A0A097R2E8</accession>
<dbReference type="Pfam" id="PF13508">
    <property type="entry name" value="Acetyltransf_7"/>
    <property type="match status" value="1"/>
</dbReference>
<feature type="domain" description="N-acetyltransferase" evidence="7">
    <location>
        <begin position="91"/>
        <end position="150"/>
    </location>
</feature>
<evidence type="ECO:0000256" key="4">
    <source>
        <dbReference type="ARBA" id="ARBA00022679"/>
    </source>
</evidence>
<evidence type="ECO:0000256" key="5">
    <source>
        <dbReference type="ARBA" id="ARBA00023315"/>
    </source>
</evidence>
<dbReference type="HOGENOM" id="CLU_101288_3_2_6"/>
<dbReference type="KEGG" id="hav:AT03_11260"/>
<dbReference type="eggNOG" id="COG0456">
    <property type="taxonomic scope" value="Bacteria"/>
</dbReference>
<dbReference type="OrthoDB" id="9799147at2"/>
<evidence type="ECO:0000313" key="9">
    <source>
        <dbReference type="Proteomes" id="UP000029986"/>
    </source>
</evidence>
<dbReference type="AlphaFoldDB" id="A0A097R2E8"/>
<dbReference type="InterPro" id="IPR000182">
    <property type="entry name" value="GNAT_dom"/>
</dbReference>
<name>A0A097R2E8_HAFAL</name>
<dbReference type="EMBL" id="CP009706">
    <property type="protein sequence ID" value="AIU72899.1"/>
    <property type="molecule type" value="Genomic_DNA"/>
</dbReference>
<comment type="similarity">
    <text evidence="1">Belongs to the acetyltransferase family. GNAT subfamily.</text>
</comment>
<keyword evidence="3" id="KW-1277">Toxin-antitoxin system</keyword>
<dbReference type="Gene3D" id="3.40.630.30">
    <property type="match status" value="1"/>
</dbReference>
<comment type="catalytic activity">
    <reaction evidence="6">
        <text>glycyl-tRNA(Gly) + acetyl-CoA = N-acetylglycyl-tRNA(Gly) + CoA + H(+)</text>
        <dbReference type="Rhea" id="RHEA:81867"/>
        <dbReference type="Rhea" id="RHEA-COMP:9683"/>
        <dbReference type="Rhea" id="RHEA-COMP:19766"/>
        <dbReference type="ChEBI" id="CHEBI:15378"/>
        <dbReference type="ChEBI" id="CHEBI:57287"/>
        <dbReference type="ChEBI" id="CHEBI:57288"/>
        <dbReference type="ChEBI" id="CHEBI:78522"/>
        <dbReference type="ChEBI" id="CHEBI:232036"/>
    </reaction>
</comment>
<evidence type="ECO:0000256" key="1">
    <source>
        <dbReference type="ARBA" id="ARBA00009342"/>
    </source>
</evidence>
<gene>
    <name evidence="8" type="ORF">AT03_11260</name>
</gene>
<keyword evidence="2" id="KW-0678">Repressor</keyword>
<dbReference type="SUPFAM" id="SSF55729">
    <property type="entry name" value="Acyl-CoA N-acyltransferases (Nat)"/>
    <property type="match status" value="1"/>
</dbReference>
<proteinExistence type="inferred from homology"/>
<organism evidence="8 9">
    <name type="scientific">Hafnia alvei FB1</name>
    <dbReference type="NCBI Taxonomy" id="1453496"/>
    <lineage>
        <taxon>Bacteria</taxon>
        <taxon>Pseudomonadati</taxon>
        <taxon>Pseudomonadota</taxon>
        <taxon>Gammaproteobacteria</taxon>
        <taxon>Enterobacterales</taxon>
        <taxon>Hafniaceae</taxon>
        <taxon>Hafnia</taxon>
    </lineage>
</organism>
<evidence type="ECO:0000256" key="2">
    <source>
        <dbReference type="ARBA" id="ARBA00022491"/>
    </source>
</evidence>
<evidence type="ECO:0000313" key="8">
    <source>
        <dbReference type="EMBL" id="AIU72899.1"/>
    </source>
</evidence>
<reference evidence="8 9" key="1">
    <citation type="journal article" date="2014" name="Gut Pathog.">
        <title>Gene clusters of Hafnia alvei strain FB1 important in survival and pathogenesis: a draft genome perspective.</title>
        <authorList>
            <person name="Tan J.Y."/>
            <person name="Yin W.F."/>
            <person name="Chan K.G."/>
        </authorList>
    </citation>
    <scope>NUCLEOTIDE SEQUENCE [LARGE SCALE GENOMIC DNA]</scope>
    <source>
        <strain evidence="8 9">FB1</strain>
    </source>
</reference>
<dbReference type="RefSeq" id="WP_025801386.1">
    <property type="nucleotide sequence ID" value="NZ_CP009706.1"/>
</dbReference>
<evidence type="ECO:0000256" key="3">
    <source>
        <dbReference type="ARBA" id="ARBA00022649"/>
    </source>
</evidence>
<dbReference type="Proteomes" id="UP000029986">
    <property type="component" value="Chromosome"/>
</dbReference>
<dbReference type="InterPro" id="IPR016181">
    <property type="entry name" value="Acyl_CoA_acyltransferase"/>
</dbReference>
<protein>
    <submittedName>
        <fullName evidence="8">Acetyltransferase</fullName>
    </submittedName>
</protein>
<sequence length="173" mass="19396">MPDLTIAIFSSEAEYDFSDFDCGEESLNVFLTDHLARQHNARILRGYLLITQTPKPKVVGYYTLSGSCFEKETLPSNTQKRKVPYVNVPSITLGRLAIQKDLHGQEWGTALVTHAMQVVYRASLAVGVHGMFVDALNEKAKQFYLKLGFIALTGNNANSLFYPTKSIEKLFED</sequence>